<dbReference type="EMBL" id="CP036525">
    <property type="protein sequence ID" value="QDT04270.1"/>
    <property type="molecule type" value="Genomic_DNA"/>
</dbReference>
<sequence precursor="true">MSASIRTLFAAALVLVATGLVDAQDEKSPAQTAAKPIRALMVTGGCCHDYENQKQLISEGLSASIGDIEWTICDYDDKRETKAAIYEEDDWISRFDIVIHNECYGAVEDGDFVQSIVDAHVRSGVPAMVIHCSMHSYRAAPTANSWRGLLGVTSRRHEKVKRSLKVVPTAEGKSDPITAALGDGWSTPNGELYIIENVWPNTNVLATAHSDETGNDEPVVWTNEYQGVRLFGTTLGHHNETIQTEQWQSMVAGGWRWVLEK</sequence>
<evidence type="ECO:0000313" key="3">
    <source>
        <dbReference type="EMBL" id="QDT04270.1"/>
    </source>
</evidence>
<evidence type="ECO:0000259" key="2">
    <source>
        <dbReference type="Pfam" id="PF06283"/>
    </source>
</evidence>
<reference evidence="3 4" key="1">
    <citation type="submission" date="2019-02" db="EMBL/GenBank/DDBJ databases">
        <title>Deep-cultivation of Planctomycetes and their phenomic and genomic characterization uncovers novel biology.</title>
        <authorList>
            <person name="Wiegand S."/>
            <person name="Jogler M."/>
            <person name="Boedeker C."/>
            <person name="Pinto D."/>
            <person name="Vollmers J."/>
            <person name="Rivas-Marin E."/>
            <person name="Kohn T."/>
            <person name="Peeters S.H."/>
            <person name="Heuer A."/>
            <person name="Rast P."/>
            <person name="Oberbeckmann S."/>
            <person name="Bunk B."/>
            <person name="Jeske O."/>
            <person name="Meyerdierks A."/>
            <person name="Storesund J.E."/>
            <person name="Kallscheuer N."/>
            <person name="Luecker S."/>
            <person name="Lage O.M."/>
            <person name="Pohl T."/>
            <person name="Merkel B.J."/>
            <person name="Hornburger P."/>
            <person name="Mueller R.-W."/>
            <person name="Bruemmer F."/>
            <person name="Labrenz M."/>
            <person name="Spormann A.M."/>
            <person name="Op den Camp H."/>
            <person name="Overmann J."/>
            <person name="Amann R."/>
            <person name="Jetten M.S.M."/>
            <person name="Mascher T."/>
            <person name="Medema M.H."/>
            <person name="Devos D.P."/>
            <person name="Kaster A.-K."/>
            <person name="Ovreas L."/>
            <person name="Rohde M."/>
            <person name="Galperin M.Y."/>
            <person name="Jogler C."/>
        </authorList>
    </citation>
    <scope>NUCLEOTIDE SEQUENCE [LARGE SCALE GENOMIC DNA]</scope>
    <source>
        <strain evidence="3 4">K22_7</strain>
    </source>
</reference>
<dbReference type="PANTHER" id="PTHR40469">
    <property type="entry name" value="SECRETED GLYCOSYL HYDROLASE"/>
    <property type="match status" value="1"/>
</dbReference>
<name>A0A517NAW5_9BACT</name>
<gene>
    <name evidence="3" type="ORF">K227x_26600</name>
</gene>
<dbReference type="RefSeq" id="WP_145169822.1">
    <property type="nucleotide sequence ID" value="NZ_CP036525.1"/>
</dbReference>
<evidence type="ECO:0000256" key="1">
    <source>
        <dbReference type="SAM" id="SignalP"/>
    </source>
</evidence>
<dbReference type="OrthoDB" id="7171409at2"/>
<dbReference type="Gene3D" id="3.40.50.880">
    <property type="match status" value="1"/>
</dbReference>
<dbReference type="SUPFAM" id="SSF52317">
    <property type="entry name" value="Class I glutamine amidotransferase-like"/>
    <property type="match status" value="1"/>
</dbReference>
<feature type="chain" id="PRO_5021901211" evidence="1">
    <location>
        <begin position="24"/>
        <end position="261"/>
    </location>
</feature>
<feature type="domain" description="ThuA-like" evidence="2">
    <location>
        <begin position="39"/>
        <end position="258"/>
    </location>
</feature>
<organism evidence="3 4">
    <name type="scientific">Rubripirellula lacrimiformis</name>
    <dbReference type="NCBI Taxonomy" id="1930273"/>
    <lineage>
        <taxon>Bacteria</taxon>
        <taxon>Pseudomonadati</taxon>
        <taxon>Planctomycetota</taxon>
        <taxon>Planctomycetia</taxon>
        <taxon>Pirellulales</taxon>
        <taxon>Pirellulaceae</taxon>
        <taxon>Rubripirellula</taxon>
    </lineage>
</organism>
<accession>A0A517NAW5</accession>
<keyword evidence="1" id="KW-0732">Signal</keyword>
<dbReference type="Proteomes" id="UP000318538">
    <property type="component" value="Chromosome"/>
</dbReference>
<protein>
    <submittedName>
        <fullName evidence="3">Trehalose utilization</fullName>
    </submittedName>
</protein>
<dbReference type="AlphaFoldDB" id="A0A517NAW5"/>
<dbReference type="InterPro" id="IPR029062">
    <property type="entry name" value="Class_I_gatase-like"/>
</dbReference>
<dbReference type="KEGG" id="rlc:K227x_26600"/>
<feature type="signal peptide" evidence="1">
    <location>
        <begin position="1"/>
        <end position="23"/>
    </location>
</feature>
<keyword evidence="4" id="KW-1185">Reference proteome</keyword>
<proteinExistence type="predicted"/>
<dbReference type="PANTHER" id="PTHR40469:SF2">
    <property type="entry name" value="GALACTOSE-BINDING DOMAIN-LIKE SUPERFAMILY PROTEIN"/>
    <property type="match status" value="1"/>
</dbReference>
<dbReference type="InterPro" id="IPR029010">
    <property type="entry name" value="ThuA-like"/>
</dbReference>
<evidence type="ECO:0000313" key="4">
    <source>
        <dbReference type="Proteomes" id="UP000318538"/>
    </source>
</evidence>
<dbReference type="Pfam" id="PF06283">
    <property type="entry name" value="ThuA"/>
    <property type="match status" value="1"/>
</dbReference>